<keyword evidence="3" id="KW-1185">Reference proteome</keyword>
<reference evidence="2" key="1">
    <citation type="submission" date="2019-03" db="EMBL/GenBank/DDBJ databases">
        <title>WGS assembly of Setaria viridis.</title>
        <authorList>
            <person name="Huang P."/>
            <person name="Jenkins J."/>
            <person name="Grimwood J."/>
            <person name="Barry K."/>
            <person name="Healey A."/>
            <person name="Mamidi S."/>
            <person name="Sreedasyam A."/>
            <person name="Shu S."/>
            <person name="Feldman M."/>
            <person name="Wu J."/>
            <person name="Yu Y."/>
            <person name="Chen C."/>
            <person name="Johnson J."/>
            <person name="Rokhsar D."/>
            <person name="Baxter I."/>
            <person name="Schmutz J."/>
            <person name="Brutnell T."/>
            <person name="Kellogg E."/>
        </authorList>
    </citation>
    <scope>NUCLEOTIDE SEQUENCE [LARGE SCALE GENOMIC DNA]</scope>
</reference>
<organism evidence="2 3">
    <name type="scientific">Setaria viridis</name>
    <name type="common">Green bristlegrass</name>
    <name type="synonym">Setaria italica subsp. viridis</name>
    <dbReference type="NCBI Taxonomy" id="4556"/>
    <lineage>
        <taxon>Eukaryota</taxon>
        <taxon>Viridiplantae</taxon>
        <taxon>Streptophyta</taxon>
        <taxon>Embryophyta</taxon>
        <taxon>Tracheophyta</taxon>
        <taxon>Spermatophyta</taxon>
        <taxon>Magnoliopsida</taxon>
        <taxon>Liliopsida</taxon>
        <taxon>Poales</taxon>
        <taxon>Poaceae</taxon>
        <taxon>PACMAD clade</taxon>
        <taxon>Panicoideae</taxon>
        <taxon>Panicodae</taxon>
        <taxon>Paniceae</taxon>
        <taxon>Cenchrinae</taxon>
        <taxon>Setaria</taxon>
    </lineage>
</organism>
<dbReference type="Proteomes" id="UP000298652">
    <property type="component" value="Chromosome 7"/>
</dbReference>
<dbReference type="Gramene" id="TKW04741">
    <property type="protein sequence ID" value="TKW04741"/>
    <property type="gene ID" value="SEVIR_7G128700v2"/>
</dbReference>
<name>A0A4U6TQ35_SETVI</name>
<proteinExistence type="predicted"/>
<evidence type="ECO:0000313" key="2">
    <source>
        <dbReference type="EMBL" id="TKW04741.1"/>
    </source>
</evidence>
<sequence length="159" mass="16679">MPGMVICSRCGHQRAEGAPQRDRQVASRTEEATLPGPGGGEHPVHPVDGEECRRRSVLVGFVGLARPSLLPRALIAGRPCCYPDAGLRSIGGRLIRRHRGGGASPQLALAGVAAWGQTSEPLMLRRRSVRTAEENSPPPVSMASRGGWECLTDGASAGG</sequence>
<dbReference type="AlphaFoldDB" id="A0A4U6TQ35"/>
<feature type="compositionally biased region" description="Basic and acidic residues" evidence="1">
    <location>
        <begin position="13"/>
        <end position="31"/>
    </location>
</feature>
<evidence type="ECO:0000256" key="1">
    <source>
        <dbReference type="SAM" id="MobiDB-lite"/>
    </source>
</evidence>
<feature type="region of interest" description="Disordered" evidence="1">
    <location>
        <begin position="12"/>
        <end position="49"/>
    </location>
</feature>
<protein>
    <submittedName>
        <fullName evidence="2">Uncharacterized protein</fullName>
    </submittedName>
</protein>
<evidence type="ECO:0000313" key="3">
    <source>
        <dbReference type="Proteomes" id="UP000298652"/>
    </source>
</evidence>
<accession>A0A4U6TQ35</accession>
<gene>
    <name evidence="2" type="ORF">SEVIR_7G128700v2</name>
</gene>
<feature type="region of interest" description="Disordered" evidence="1">
    <location>
        <begin position="130"/>
        <end position="159"/>
    </location>
</feature>
<dbReference type="EMBL" id="CM016558">
    <property type="protein sequence ID" value="TKW04741.1"/>
    <property type="molecule type" value="Genomic_DNA"/>
</dbReference>